<dbReference type="InterPro" id="IPR050924">
    <property type="entry name" value="Peroxiredoxin_BCP/PrxQ"/>
</dbReference>
<evidence type="ECO:0000256" key="2">
    <source>
        <dbReference type="ARBA" id="ARBA00022559"/>
    </source>
</evidence>
<keyword evidence="13" id="KW-1185">Reference proteome</keyword>
<evidence type="ECO:0000256" key="7">
    <source>
        <dbReference type="ARBA" id="ARBA00032824"/>
    </source>
</evidence>
<dbReference type="STRING" id="237631.A0A0D1C4S4"/>
<comment type="catalytic activity">
    <reaction evidence="9">
        <text>a hydroperoxide + [thioredoxin]-dithiol = an alcohol + [thioredoxin]-disulfide + H2O</text>
        <dbReference type="Rhea" id="RHEA:62620"/>
        <dbReference type="Rhea" id="RHEA-COMP:10698"/>
        <dbReference type="Rhea" id="RHEA-COMP:10700"/>
        <dbReference type="ChEBI" id="CHEBI:15377"/>
        <dbReference type="ChEBI" id="CHEBI:29950"/>
        <dbReference type="ChEBI" id="CHEBI:30879"/>
        <dbReference type="ChEBI" id="CHEBI:35924"/>
        <dbReference type="ChEBI" id="CHEBI:50058"/>
        <dbReference type="EC" id="1.11.1.24"/>
    </reaction>
</comment>
<dbReference type="Gene3D" id="3.40.30.10">
    <property type="entry name" value="Glutaredoxin"/>
    <property type="match status" value="1"/>
</dbReference>
<feature type="compositionally biased region" description="Polar residues" evidence="10">
    <location>
        <begin position="357"/>
        <end position="385"/>
    </location>
</feature>
<dbReference type="Pfam" id="PF00578">
    <property type="entry name" value="AhpC-TSA"/>
    <property type="match status" value="1"/>
</dbReference>
<dbReference type="KEGG" id="uma:UMAG_03211"/>
<protein>
    <recommendedName>
        <fullName evidence="1">thioredoxin-dependent peroxiredoxin</fullName>
        <ecNumber evidence="1">1.11.1.24</ecNumber>
    </recommendedName>
    <alternativeName>
        <fullName evidence="7">Thioredoxin peroxidase</fullName>
    </alternativeName>
</protein>
<dbReference type="OMA" id="WLCRIEH"/>
<evidence type="ECO:0000256" key="3">
    <source>
        <dbReference type="ARBA" id="ARBA00022862"/>
    </source>
</evidence>
<gene>
    <name evidence="12" type="ORF">UMAG_03211</name>
</gene>
<dbReference type="Proteomes" id="UP000000561">
    <property type="component" value="Chromosome 8"/>
</dbReference>
<dbReference type="GO" id="GO:0045454">
    <property type="term" value="P:cell redox homeostasis"/>
    <property type="evidence" value="ECO:0000318"/>
    <property type="project" value="GO_Central"/>
</dbReference>
<name>A0A0D1C4S4_MYCMD</name>
<feature type="region of interest" description="Disordered" evidence="10">
    <location>
        <begin position="574"/>
        <end position="621"/>
    </location>
</feature>
<organism evidence="12 13">
    <name type="scientific">Mycosarcoma maydis</name>
    <name type="common">Corn smut fungus</name>
    <name type="synonym">Ustilago maydis</name>
    <dbReference type="NCBI Taxonomy" id="5270"/>
    <lineage>
        <taxon>Eukaryota</taxon>
        <taxon>Fungi</taxon>
        <taxon>Dikarya</taxon>
        <taxon>Basidiomycota</taxon>
        <taxon>Ustilaginomycotina</taxon>
        <taxon>Ustilaginomycetes</taxon>
        <taxon>Ustilaginales</taxon>
        <taxon>Ustilaginaceae</taxon>
        <taxon>Mycosarcoma</taxon>
    </lineage>
</organism>
<evidence type="ECO:0000256" key="1">
    <source>
        <dbReference type="ARBA" id="ARBA00013017"/>
    </source>
</evidence>
<dbReference type="EMBL" id="CM003147">
    <property type="protein sequence ID" value="KIS68637.1"/>
    <property type="molecule type" value="Genomic_DNA"/>
</dbReference>
<sequence>MPHLPRVSAFPIAGETSILTAAGAALKVAAREKSSALIGHVAPEFCAQDHLGRTVSLHATIQLGRPIVLYFFPLAGSPHCTKESCSFRDAVGTSPVFNQLDAVVIGISQDAPARSKRFVDEHQLGFRIVHDSNRHIMDAWGVGRGLLGLVDARCTFIIDHRGIVRAMLDGIWDYKGHRDFAERWLCRIEHDLAGRQRFYVPHDAHSVACDELSRNVKIIYGDALPARGIGTAPRHGAALAAIQANRSSIWRKSASSQLGSTSLSLSLAAEANRFGSLHPAKSRRNLKNWLRSSDINAAYDQRLHLDYQLSRSSDQVDQHAHATLTDRAWHRLARRRRSFRFHRDAATNVVARGTRAATRSVSLSRQASASRPGSLTPRTVSTASESTRETCDTGAARDSHALSVTTTIKNGTITDAVELECKAMLRQRAAQVTRNASGISGVSGAVGKTIATKRRSNSLVVNRTTSVAHNGADAVPDAAKANSSDGHVSAATVYANGNIARMPLRRSVNGDTHDGVSLTTRVDARTRSAHVCNDTSHDSAYSLNSSSLPVPPRPSTRNGGVTIAPRASSLASRSTSSCSITSDGDHVHTPSSGAHAVQHQAAIEASRDDTRNRPAARPSTLSSAQSCGACIACRMQPITRSSSLATTRSLELTNAVVVGISAVESDHTSTTHQTRSSSTPSLATSLVSTCSTDQDGYMLHHDRAYSPSLAGSEHTFGGWQE</sequence>
<comment type="similarity">
    <text evidence="8">Belongs to the peroxiredoxin family. BCP/PrxQ subfamily.</text>
</comment>
<keyword evidence="4" id="KW-0560">Oxidoreductase</keyword>
<dbReference type="CDD" id="cd03017">
    <property type="entry name" value="PRX_BCP"/>
    <property type="match status" value="1"/>
</dbReference>
<feature type="region of interest" description="Disordered" evidence="10">
    <location>
        <begin position="357"/>
        <end position="396"/>
    </location>
</feature>
<keyword evidence="3" id="KW-0049">Antioxidant</keyword>
<evidence type="ECO:0000256" key="9">
    <source>
        <dbReference type="ARBA" id="ARBA00049091"/>
    </source>
</evidence>
<dbReference type="EC" id="1.11.1.24" evidence="1"/>
<dbReference type="GO" id="GO:0005737">
    <property type="term" value="C:cytoplasm"/>
    <property type="evidence" value="ECO:0000318"/>
    <property type="project" value="GO_Central"/>
</dbReference>
<feature type="compositionally biased region" description="Basic and acidic residues" evidence="10">
    <location>
        <begin position="386"/>
        <end position="396"/>
    </location>
</feature>
<accession>A0A0D1C4S4</accession>
<keyword evidence="5" id="KW-1015">Disulfide bond</keyword>
<evidence type="ECO:0000259" key="11">
    <source>
        <dbReference type="PROSITE" id="PS51352"/>
    </source>
</evidence>
<dbReference type="InParanoid" id="A0A0D1C4S4"/>
<dbReference type="GeneID" id="23563735"/>
<feature type="compositionally biased region" description="Polar residues" evidence="10">
    <location>
        <begin position="538"/>
        <end position="548"/>
    </location>
</feature>
<evidence type="ECO:0000313" key="12">
    <source>
        <dbReference type="EMBL" id="KIS68637.1"/>
    </source>
</evidence>
<evidence type="ECO:0000256" key="4">
    <source>
        <dbReference type="ARBA" id="ARBA00023002"/>
    </source>
</evidence>
<feature type="region of interest" description="Disordered" evidence="10">
    <location>
        <begin position="538"/>
        <end position="557"/>
    </location>
</feature>
<dbReference type="OrthoDB" id="338622at2759"/>
<dbReference type="GO" id="GO:0034599">
    <property type="term" value="P:cellular response to oxidative stress"/>
    <property type="evidence" value="ECO:0000318"/>
    <property type="project" value="GO_Central"/>
</dbReference>
<dbReference type="InterPro" id="IPR013766">
    <property type="entry name" value="Thioredoxin_domain"/>
</dbReference>
<dbReference type="PANTHER" id="PTHR42801:SF4">
    <property type="entry name" value="AHPC_TSA FAMILY PROTEIN"/>
    <property type="match status" value="1"/>
</dbReference>
<dbReference type="AlphaFoldDB" id="A0A0D1C4S4"/>
<feature type="domain" description="Thioredoxin" evidence="11">
    <location>
        <begin position="36"/>
        <end position="193"/>
    </location>
</feature>
<keyword evidence="2" id="KW-0575">Peroxidase</keyword>
<dbReference type="eggNOG" id="KOG0855">
    <property type="taxonomic scope" value="Eukaryota"/>
</dbReference>
<evidence type="ECO:0000256" key="8">
    <source>
        <dbReference type="ARBA" id="ARBA00038489"/>
    </source>
</evidence>
<keyword evidence="6" id="KW-0676">Redox-active center</keyword>
<evidence type="ECO:0000256" key="10">
    <source>
        <dbReference type="SAM" id="MobiDB-lite"/>
    </source>
</evidence>
<dbReference type="RefSeq" id="XP_011389647.1">
    <property type="nucleotide sequence ID" value="XM_011391345.1"/>
</dbReference>
<dbReference type="VEuPathDB" id="FungiDB:UMAG_03211"/>
<dbReference type="InterPro" id="IPR000866">
    <property type="entry name" value="AhpC/TSA"/>
</dbReference>
<dbReference type="InterPro" id="IPR036249">
    <property type="entry name" value="Thioredoxin-like_sf"/>
</dbReference>
<evidence type="ECO:0000256" key="5">
    <source>
        <dbReference type="ARBA" id="ARBA00023157"/>
    </source>
</evidence>
<reference evidence="12 13" key="1">
    <citation type="journal article" date="2006" name="Nature">
        <title>Insights from the genome of the biotrophic fungal plant pathogen Ustilago maydis.</title>
        <authorList>
            <person name="Kamper J."/>
            <person name="Kahmann R."/>
            <person name="Bolker M."/>
            <person name="Ma L.J."/>
            <person name="Brefort T."/>
            <person name="Saville B.J."/>
            <person name="Banuett F."/>
            <person name="Kronstad J.W."/>
            <person name="Gold S.E."/>
            <person name="Muller O."/>
            <person name="Perlin M.H."/>
            <person name="Wosten H.A."/>
            <person name="de Vries R."/>
            <person name="Ruiz-Herrera J."/>
            <person name="Reynaga-Pena C.G."/>
            <person name="Snetselaar K."/>
            <person name="McCann M."/>
            <person name="Perez-Martin J."/>
            <person name="Feldbrugge M."/>
            <person name="Basse C.W."/>
            <person name="Steinberg G."/>
            <person name="Ibeas J.I."/>
            <person name="Holloman W."/>
            <person name="Guzman P."/>
            <person name="Farman M."/>
            <person name="Stajich J.E."/>
            <person name="Sentandreu R."/>
            <person name="Gonzalez-Prieto J.M."/>
            <person name="Kennell J.C."/>
            <person name="Molina L."/>
            <person name="Schirawski J."/>
            <person name="Mendoza-Mendoza A."/>
            <person name="Greilinger D."/>
            <person name="Munch K."/>
            <person name="Rossel N."/>
            <person name="Scherer M."/>
            <person name="Vranes M."/>
            <person name="Ladendorf O."/>
            <person name="Vincon V."/>
            <person name="Fuchs U."/>
            <person name="Sandrock B."/>
            <person name="Meng S."/>
            <person name="Ho E.C."/>
            <person name="Cahill M.J."/>
            <person name="Boyce K.J."/>
            <person name="Klose J."/>
            <person name="Klosterman S.J."/>
            <person name="Deelstra H.J."/>
            <person name="Ortiz-Castellanos L."/>
            <person name="Li W."/>
            <person name="Sanchez-Alonso P."/>
            <person name="Schreier P.H."/>
            <person name="Hauser-Hahn I."/>
            <person name="Vaupel M."/>
            <person name="Koopmann E."/>
            <person name="Friedrich G."/>
            <person name="Voss H."/>
            <person name="Schluter T."/>
            <person name="Margolis J."/>
            <person name="Platt D."/>
            <person name="Swimmer C."/>
            <person name="Gnirke A."/>
            <person name="Chen F."/>
            <person name="Vysotskaia V."/>
            <person name="Mannhaupt G."/>
            <person name="Guldener U."/>
            <person name="Munsterkotter M."/>
            <person name="Haase D."/>
            <person name="Oesterheld M."/>
            <person name="Mewes H.W."/>
            <person name="Mauceli E.W."/>
            <person name="DeCaprio D."/>
            <person name="Wade C.M."/>
            <person name="Butler J."/>
            <person name="Young S."/>
            <person name="Jaffe D.B."/>
            <person name="Calvo S."/>
            <person name="Nusbaum C."/>
            <person name="Galagan J."/>
            <person name="Birren B.W."/>
        </authorList>
    </citation>
    <scope>NUCLEOTIDE SEQUENCE [LARGE SCALE GENOMIC DNA]</scope>
    <source>
        <strain evidence="13">DSM 14603 / FGSC 9021 / UM521</strain>
    </source>
</reference>
<evidence type="ECO:0000256" key="6">
    <source>
        <dbReference type="ARBA" id="ARBA00023284"/>
    </source>
</evidence>
<proteinExistence type="inferred from homology"/>
<dbReference type="SUPFAM" id="SSF52833">
    <property type="entry name" value="Thioredoxin-like"/>
    <property type="match status" value="1"/>
</dbReference>
<dbReference type="PROSITE" id="PS51352">
    <property type="entry name" value="THIOREDOXIN_2"/>
    <property type="match status" value="1"/>
</dbReference>
<dbReference type="PANTHER" id="PTHR42801">
    <property type="entry name" value="THIOREDOXIN-DEPENDENT PEROXIDE REDUCTASE"/>
    <property type="match status" value="1"/>
</dbReference>
<dbReference type="GO" id="GO:0008379">
    <property type="term" value="F:thioredoxin peroxidase activity"/>
    <property type="evidence" value="ECO:0000318"/>
    <property type="project" value="GO_Central"/>
</dbReference>
<evidence type="ECO:0000313" key="13">
    <source>
        <dbReference type="Proteomes" id="UP000000561"/>
    </source>
</evidence>